<proteinExistence type="predicted"/>
<reference evidence="2 3" key="1">
    <citation type="journal article" date="2017" name="Infect. Genet. Evol.">
        <title>The new phylogeny of the genus Mycobacterium: The old and the news.</title>
        <authorList>
            <person name="Tortoli E."/>
            <person name="Fedrizzi T."/>
            <person name="Meehan C.J."/>
            <person name="Trovato A."/>
            <person name="Grottola A."/>
            <person name="Giacobazzi E."/>
            <person name="Serpini G.F."/>
            <person name="Tagliazucchi S."/>
            <person name="Fabio A."/>
            <person name="Bettua C."/>
            <person name="Bertorelli R."/>
            <person name="Frascaro F."/>
            <person name="De Sanctis V."/>
            <person name="Pecorari M."/>
            <person name="Jousson O."/>
            <person name="Segata N."/>
            <person name="Cirillo D.M."/>
        </authorList>
    </citation>
    <scope>NUCLEOTIDE SEQUENCE [LARGE SCALE GENOMIC DNA]</scope>
    <source>
        <strain evidence="2 3">CIP1034565</strain>
    </source>
</reference>
<keyword evidence="3" id="KW-1185">Reference proteome</keyword>
<keyword evidence="1" id="KW-0472">Membrane</keyword>
<feature type="transmembrane region" description="Helical" evidence="1">
    <location>
        <begin position="199"/>
        <end position="218"/>
    </location>
</feature>
<dbReference type="EMBL" id="PDCN02000001">
    <property type="protein sequence ID" value="PIB77479.1"/>
    <property type="molecule type" value="Genomic_DNA"/>
</dbReference>
<dbReference type="RefSeq" id="WP_090588638.1">
    <property type="nucleotide sequence ID" value="NZ_CP104302.1"/>
</dbReference>
<organism evidence="2 3">
    <name type="scientific">Mycolicibacterium brumae</name>
    <dbReference type="NCBI Taxonomy" id="85968"/>
    <lineage>
        <taxon>Bacteria</taxon>
        <taxon>Bacillati</taxon>
        <taxon>Actinomycetota</taxon>
        <taxon>Actinomycetes</taxon>
        <taxon>Mycobacteriales</taxon>
        <taxon>Mycobacteriaceae</taxon>
        <taxon>Mycolicibacterium</taxon>
    </lineage>
</organism>
<name>A0A2G5PGN5_9MYCO</name>
<dbReference type="AlphaFoldDB" id="A0A2G5PGN5"/>
<dbReference type="STRING" id="85968.GCA_900073015_01754"/>
<evidence type="ECO:0000313" key="3">
    <source>
        <dbReference type="Proteomes" id="UP000230551"/>
    </source>
</evidence>
<sequence length="282" mass="29445">MRAIRTAMLWLLATVLLAVAVPANWAQHNLIRADGYAALAQRAAADPELQLAVASQLSTQIVSMAGEGSGVNPAVVRAVATSYTRGSAFPGQFAQANRFAHRWLFTHRVRSEVDDQGRWVIDVAPMLSDPAFTDTLAEFNISVPDAIPVPLTEAAPDWARPGALKPASTWGPIVAIGAALLALVFAVATLWSSRRLGRGLISLGVSGLLVGAAGWAGAEVGRGRVDEVFDQLTTDARAAAQALFGTVLDSLHSWLTISLAVGGGLVVVGVIATLLGGLRRAS</sequence>
<dbReference type="Proteomes" id="UP000230551">
    <property type="component" value="Unassembled WGS sequence"/>
</dbReference>
<evidence type="ECO:0000313" key="2">
    <source>
        <dbReference type="EMBL" id="PIB77479.1"/>
    </source>
</evidence>
<feature type="transmembrane region" description="Helical" evidence="1">
    <location>
        <begin position="254"/>
        <end position="278"/>
    </location>
</feature>
<keyword evidence="1" id="KW-0812">Transmembrane</keyword>
<feature type="transmembrane region" description="Helical" evidence="1">
    <location>
        <begin position="170"/>
        <end position="192"/>
    </location>
</feature>
<protein>
    <submittedName>
        <fullName evidence="2">Uncharacterized protein</fullName>
    </submittedName>
</protein>
<keyword evidence="1" id="KW-1133">Transmembrane helix</keyword>
<dbReference type="OrthoDB" id="4753518at2"/>
<gene>
    <name evidence="2" type="ORF">CQY22_000460</name>
</gene>
<comment type="caution">
    <text evidence="2">The sequence shown here is derived from an EMBL/GenBank/DDBJ whole genome shotgun (WGS) entry which is preliminary data.</text>
</comment>
<accession>A0A2G5PGN5</accession>
<evidence type="ECO:0000256" key="1">
    <source>
        <dbReference type="SAM" id="Phobius"/>
    </source>
</evidence>